<sequence length="81" mass="9242">MGFRIPGITRQTSFYAAKATGKGLEVPKGYLTIYVGDKRRRFLIPVSYLNQPSFQELLYQAAEEFGHDHPTWWSHHSMPGG</sequence>
<dbReference type="Pfam" id="PF02519">
    <property type="entry name" value="Auxin_inducible"/>
    <property type="match status" value="1"/>
</dbReference>
<proteinExistence type="inferred from homology"/>
<name>A0ABD1LZT3_9FABA</name>
<evidence type="ECO:0000313" key="3">
    <source>
        <dbReference type="Proteomes" id="UP001603857"/>
    </source>
</evidence>
<accession>A0ABD1LZT3</accession>
<evidence type="ECO:0000256" key="1">
    <source>
        <dbReference type="ARBA" id="ARBA00006974"/>
    </source>
</evidence>
<comment type="caution">
    <text evidence="2">The sequence shown here is derived from an EMBL/GenBank/DDBJ whole genome shotgun (WGS) entry which is preliminary data.</text>
</comment>
<gene>
    <name evidence="2" type="ORF">Fmac_022464</name>
</gene>
<keyword evidence="3" id="KW-1185">Reference proteome</keyword>
<reference evidence="2 3" key="1">
    <citation type="submission" date="2024-08" db="EMBL/GenBank/DDBJ databases">
        <title>Insights into the chromosomal genome structure of Flemingia macrophylla.</title>
        <authorList>
            <person name="Ding Y."/>
            <person name="Zhao Y."/>
            <person name="Bi W."/>
            <person name="Wu M."/>
            <person name="Zhao G."/>
            <person name="Gong Y."/>
            <person name="Li W."/>
            <person name="Zhang P."/>
        </authorList>
    </citation>
    <scope>NUCLEOTIDE SEQUENCE [LARGE SCALE GENOMIC DNA]</scope>
    <source>
        <strain evidence="2">DYQJB</strain>
        <tissue evidence="2">Leaf</tissue>
    </source>
</reference>
<dbReference type="Proteomes" id="UP001603857">
    <property type="component" value="Unassembled WGS sequence"/>
</dbReference>
<organism evidence="2 3">
    <name type="scientific">Flemingia macrophylla</name>
    <dbReference type="NCBI Taxonomy" id="520843"/>
    <lineage>
        <taxon>Eukaryota</taxon>
        <taxon>Viridiplantae</taxon>
        <taxon>Streptophyta</taxon>
        <taxon>Embryophyta</taxon>
        <taxon>Tracheophyta</taxon>
        <taxon>Spermatophyta</taxon>
        <taxon>Magnoliopsida</taxon>
        <taxon>eudicotyledons</taxon>
        <taxon>Gunneridae</taxon>
        <taxon>Pentapetalae</taxon>
        <taxon>rosids</taxon>
        <taxon>fabids</taxon>
        <taxon>Fabales</taxon>
        <taxon>Fabaceae</taxon>
        <taxon>Papilionoideae</taxon>
        <taxon>50 kb inversion clade</taxon>
        <taxon>NPAAA clade</taxon>
        <taxon>indigoferoid/millettioid clade</taxon>
        <taxon>Phaseoleae</taxon>
        <taxon>Flemingia</taxon>
    </lineage>
</organism>
<comment type="similarity">
    <text evidence="1">Belongs to the ARG7 family.</text>
</comment>
<evidence type="ECO:0000313" key="2">
    <source>
        <dbReference type="EMBL" id="KAL2329037.1"/>
    </source>
</evidence>
<dbReference type="PANTHER" id="PTHR31929">
    <property type="entry name" value="SAUR-LIKE AUXIN-RESPONSIVE PROTEIN FAMILY-RELATED"/>
    <property type="match status" value="1"/>
</dbReference>
<protein>
    <submittedName>
        <fullName evidence="2">Uncharacterized protein</fullName>
    </submittedName>
</protein>
<dbReference type="InterPro" id="IPR003676">
    <property type="entry name" value="SAUR_fam"/>
</dbReference>
<dbReference type="EMBL" id="JBGMDY010000007">
    <property type="protein sequence ID" value="KAL2329037.1"/>
    <property type="molecule type" value="Genomic_DNA"/>
</dbReference>
<dbReference type="AlphaFoldDB" id="A0ABD1LZT3"/>